<organism evidence="4 5">
    <name type="scientific">Biomphalaria glabrata</name>
    <name type="common">Bloodfluke planorb</name>
    <name type="synonym">Freshwater snail</name>
    <dbReference type="NCBI Taxonomy" id="6526"/>
    <lineage>
        <taxon>Eukaryota</taxon>
        <taxon>Metazoa</taxon>
        <taxon>Spiralia</taxon>
        <taxon>Lophotrochozoa</taxon>
        <taxon>Mollusca</taxon>
        <taxon>Gastropoda</taxon>
        <taxon>Heterobranchia</taxon>
        <taxon>Euthyneura</taxon>
        <taxon>Panpulmonata</taxon>
        <taxon>Hygrophila</taxon>
        <taxon>Lymnaeoidea</taxon>
        <taxon>Planorbidae</taxon>
        <taxon>Biomphalaria</taxon>
    </lineage>
</organism>
<evidence type="ECO:0000259" key="3">
    <source>
        <dbReference type="Pfam" id="PF17517"/>
    </source>
</evidence>
<dbReference type="Proteomes" id="UP000076420">
    <property type="component" value="Unassembled WGS sequence"/>
</dbReference>
<dbReference type="PANTHER" id="PTHR46534">
    <property type="entry name" value="IGGFC_BINDING DOMAIN-CONTAINING PROTEIN"/>
    <property type="match status" value="1"/>
</dbReference>
<evidence type="ECO:0000256" key="1">
    <source>
        <dbReference type="SAM" id="MobiDB-lite"/>
    </source>
</evidence>
<accession>A0A2C9LFQ7</accession>
<sequence>MKAAYIFLISDLICFLIILTMDSKADFCQSSVGNLSSYGVDFYVPFPEVNLTLSSSFEYRVYVTNPNNFSIAVTVRVTGVAWNDLKILSIGMKNSDYVFYNSSSMMIGEGRFNQVIHLSSSMAFGVHVITTEKMDGYTSLPVESWGNHYLAVTYCKPGIAKCQLVLLASQYTEIRLTLMAQDSNTISVMDSQSPAAAEDLTINLEPGQVYQVQRLYDITGAVIHKKNSPVSKRLTVLSAGGERNSRKAPGTGLPPTGVPADPLNTPTDTLAFSYFIDACIFFDRYFIDALVYIRSDRPVSVVKFTLGDQSVTPPQYPTMSIILPTTQYLANVSFILSKMPNITRSVQYMVIIGRTTAMNCLAGPTALDTSYITELDIQANVYNLTSLSSALEVACPSYTTNTYGVYLMMSSDYVSYEVPVAYGLDPINGPCSISTNSPGDVTDNDCDFEIDEDPCDETNFWSYSDCGPIITGRLCVVNIIV</sequence>
<feature type="chain" id="PRO_5012451824" description="IgGFc-binding protein N-terminal domain-containing protein" evidence="2">
    <location>
        <begin position="26"/>
        <end position="481"/>
    </location>
</feature>
<dbReference type="OrthoDB" id="6161995at2759"/>
<feature type="signal peptide" evidence="2">
    <location>
        <begin position="1"/>
        <end position="25"/>
    </location>
</feature>
<dbReference type="KEGG" id="bgt:106075489"/>
<feature type="domain" description="IgGFc-binding protein N-terminal" evidence="3">
    <location>
        <begin position="137"/>
        <end position="231"/>
    </location>
</feature>
<gene>
    <name evidence="4" type="primary">106075489</name>
</gene>
<dbReference type="AlphaFoldDB" id="A0A2C9LFQ7"/>
<dbReference type="VEuPathDB" id="VectorBase:BGLAX_043566"/>
<feature type="region of interest" description="Disordered" evidence="1">
    <location>
        <begin position="240"/>
        <end position="259"/>
    </location>
</feature>
<dbReference type="PANTHER" id="PTHR46534:SF1">
    <property type="entry name" value="IGGFC-BINDING PROTEIN N-TERMINAL DOMAIN-CONTAINING PROTEIN"/>
    <property type="match status" value="1"/>
</dbReference>
<keyword evidence="2" id="KW-0732">Signal</keyword>
<evidence type="ECO:0000313" key="5">
    <source>
        <dbReference type="Proteomes" id="UP000076420"/>
    </source>
</evidence>
<dbReference type="InterPro" id="IPR035234">
    <property type="entry name" value="IgGFc-bd_N"/>
</dbReference>
<reference evidence="4" key="1">
    <citation type="submission" date="2020-05" db="UniProtKB">
        <authorList>
            <consortium name="EnsemblMetazoa"/>
        </authorList>
    </citation>
    <scope>IDENTIFICATION</scope>
    <source>
        <strain evidence="4">BB02</strain>
    </source>
</reference>
<protein>
    <recommendedName>
        <fullName evidence="3">IgGFc-binding protein N-terminal domain-containing protein</fullName>
    </recommendedName>
</protein>
<dbReference type="VEuPathDB" id="VectorBase:BGLB030661"/>
<proteinExistence type="predicted"/>
<evidence type="ECO:0000313" key="4">
    <source>
        <dbReference type="EnsemblMetazoa" id="BGLB030661-PA"/>
    </source>
</evidence>
<dbReference type="Pfam" id="PF17517">
    <property type="entry name" value="IgGFc_binding"/>
    <property type="match status" value="1"/>
</dbReference>
<name>A0A2C9LFQ7_BIOGL</name>
<dbReference type="EnsemblMetazoa" id="BGLB030661-RA">
    <property type="protein sequence ID" value="BGLB030661-PA"/>
    <property type="gene ID" value="BGLB030661"/>
</dbReference>
<evidence type="ECO:0000256" key="2">
    <source>
        <dbReference type="SAM" id="SignalP"/>
    </source>
</evidence>